<proteinExistence type="predicted"/>
<dbReference type="SUPFAM" id="SSF55718">
    <property type="entry name" value="SCP-like"/>
    <property type="match status" value="1"/>
</dbReference>
<evidence type="ECO:0000313" key="2">
    <source>
        <dbReference type="Proteomes" id="UP000010482"/>
    </source>
</evidence>
<dbReference type="KEGG" id="dsl:Dacsa_1231"/>
<evidence type="ECO:0000313" key="1">
    <source>
        <dbReference type="EMBL" id="AFZ49928.1"/>
    </source>
</evidence>
<dbReference type="HOGENOM" id="CLU_1926628_0_0_3"/>
<organism evidence="1 2">
    <name type="scientific">Dactylococcopsis salina (strain PCC 8305)</name>
    <name type="common">Myxobactron salinum</name>
    <dbReference type="NCBI Taxonomy" id="13035"/>
    <lineage>
        <taxon>Bacteria</taxon>
        <taxon>Bacillati</taxon>
        <taxon>Cyanobacteriota</taxon>
        <taxon>Cyanophyceae</taxon>
        <taxon>Nodosilineales</taxon>
        <taxon>Cymatolegaceae</taxon>
        <taxon>Dactylococcopsis</taxon>
    </lineage>
</organism>
<dbReference type="eggNOG" id="COG3255">
    <property type="taxonomic scope" value="Bacteria"/>
</dbReference>
<dbReference type="EMBL" id="CP003944">
    <property type="protein sequence ID" value="AFZ49928.1"/>
    <property type="molecule type" value="Genomic_DNA"/>
</dbReference>
<dbReference type="Gene3D" id="3.30.1050.10">
    <property type="entry name" value="SCP2 sterol-binding domain"/>
    <property type="match status" value="1"/>
</dbReference>
<protein>
    <recommendedName>
        <fullName evidence="3">SCP-2 sterol transfer family protein</fullName>
    </recommendedName>
</protein>
<dbReference type="OrthoDB" id="459969at2"/>
<sequence length="137" mass="15324">MAELFSPEWMATYQEKWNAEPDLSDALAKINFDSVIGYGFKGEDQPRGVLVIKDGKAIESGAYNGQTLNWDLRAKPEDWEKWFKNGLNMMGMSSAYMQGKLKFLVGDYGAMIKDPRMVNPFLKSFSVMGEVHAAAVG</sequence>
<dbReference type="PATRIC" id="fig|13035.3.peg.1381"/>
<dbReference type="Proteomes" id="UP000010482">
    <property type="component" value="Chromosome"/>
</dbReference>
<dbReference type="STRING" id="13035.Dacsa_1231"/>
<keyword evidence="2" id="KW-1185">Reference proteome</keyword>
<evidence type="ECO:0008006" key="3">
    <source>
        <dbReference type="Google" id="ProtNLM"/>
    </source>
</evidence>
<accession>K9YUX8</accession>
<gene>
    <name evidence="1" type="ORF">Dacsa_1231</name>
</gene>
<name>K9YUX8_DACS8</name>
<dbReference type="InterPro" id="IPR036527">
    <property type="entry name" value="SCP2_sterol-bd_dom_sf"/>
</dbReference>
<dbReference type="RefSeq" id="WP_015228937.1">
    <property type="nucleotide sequence ID" value="NC_019780.1"/>
</dbReference>
<reference evidence="1" key="1">
    <citation type="submission" date="2012-04" db="EMBL/GenBank/DDBJ databases">
        <title>Finished genome of Dactylococcopsis salina PCC 8305.</title>
        <authorList>
            <consortium name="US DOE Joint Genome Institute"/>
            <person name="Gugger M."/>
            <person name="Coursin T."/>
            <person name="Rippka R."/>
            <person name="Tandeau De Marsac N."/>
            <person name="Huntemann M."/>
            <person name="Wei C.-L."/>
            <person name="Han J."/>
            <person name="Detter J.C."/>
            <person name="Han C."/>
            <person name="Tapia R."/>
            <person name="Daligault H."/>
            <person name="Chen A."/>
            <person name="Krypides N."/>
            <person name="Mavromatis K."/>
            <person name="Markowitz V."/>
            <person name="Szeto E."/>
            <person name="Ivanova N."/>
            <person name="Ovchinnikova G."/>
            <person name="Pagani I."/>
            <person name="Pati A."/>
            <person name="Goodwin L."/>
            <person name="Peters L."/>
            <person name="Pitluck S."/>
            <person name="Woyke T."/>
            <person name="Kerfeld C."/>
        </authorList>
    </citation>
    <scope>NUCLEOTIDE SEQUENCE [LARGE SCALE GENOMIC DNA]</scope>
    <source>
        <strain evidence="1">PCC 8305</strain>
    </source>
</reference>
<dbReference type="AlphaFoldDB" id="K9YUX8"/>